<dbReference type="STRING" id="641238.SAMN04490244_106283"/>
<dbReference type="InterPro" id="IPR029058">
    <property type="entry name" value="AB_hydrolase_fold"/>
</dbReference>
<dbReference type="EMBL" id="FOGU01000006">
    <property type="protein sequence ID" value="SES17296.1"/>
    <property type="molecule type" value="Genomic_DNA"/>
</dbReference>
<dbReference type="AlphaFoldDB" id="A0A1H9V6B3"/>
<dbReference type="SUPFAM" id="SSF53474">
    <property type="entry name" value="alpha/beta-Hydrolases"/>
    <property type="match status" value="1"/>
</dbReference>
<gene>
    <name evidence="1" type="ORF">SAMN04490244_106283</name>
</gene>
<organism evidence="1 2">
    <name type="scientific">Tranquillimonas rosea</name>
    <dbReference type="NCBI Taxonomy" id="641238"/>
    <lineage>
        <taxon>Bacteria</taxon>
        <taxon>Pseudomonadati</taxon>
        <taxon>Pseudomonadota</taxon>
        <taxon>Alphaproteobacteria</taxon>
        <taxon>Rhodobacterales</taxon>
        <taxon>Roseobacteraceae</taxon>
        <taxon>Tranquillimonas</taxon>
    </lineage>
</organism>
<sequence>MAQRLAVAVIHGMGSQKKAPDDSSATRTFSAGLHGRLIAQLGAAWMADVAWREIYWADVVQAREDAFIGRLNLGSVWQFPRRFVMHRLSDAALYRVSRDPRHRIYQDIHARVATVLDELRAEVGPDAPLVLIAHSLGGHILSNFIWDAMSAGETGFSGMETMRSLVTFGCNIPVFVVGYDESALDAIAPPVAQAHRPGDPPWWLNYWDRHDALGFPLAPLGGGYGRLAGAGQLADHRVTAGLGLPLLAHAFAHNGYWTDAEVTSGIAGALRRAAG</sequence>
<dbReference type="RefSeq" id="WP_092694015.1">
    <property type="nucleotide sequence ID" value="NZ_FOGU01000006.1"/>
</dbReference>
<dbReference type="Gene3D" id="3.40.50.1820">
    <property type="entry name" value="alpha/beta hydrolase"/>
    <property type="match status" value="1"/>
</dbReference>
<evidence type="ECO:0000313" key="1">
    <source>
        <dbReference type="EMBL" id="SES17296.1"/>
    </source>
</evidence>
<protein>
    <recommendedName>
        <fullName evidence="3">Alpha/beta hydrolase family protein</fullName>
    </recommendedName>
</protein>
<keyword evidence="2" id="KW-1185">Reference proteome</keyword>
<evidence type="ECO:0008006" key="3">
    <source>
        <dbReference type="Google" id="ProtNLM"/>
    </source>
</evidence>
<proteinExistence type="predicted"/>
<dbReference type="OrthoDB" id="70513at2"/>
<reference evidence="1 2" key="1">
    <citation type="submission" date="2016-10" db="EMBL/GenBank/DDBJ databases">
        <authorList>
            <person name="de Groot N.N."/>
        </authorList>
    </citation>
    <scope>NUCLEOTIDE SEQUENCE [LARGE SCALE GENOMIC DNA]</scope>
    <source>
        <strain evidence="1 2">DSM 23042</strain>
    </source>
</reference>
<dbReference type="Proteomes" id="UP000198885">
    <property type="component" value="Unassembled WGS sequence"/>
</dbReference>
<accession>A0A1H9V6B3</accession>
<evidence type="ECO:0000313" key="2">
    <source>
        <dbReference type="Proteomes" id="UP000198885"/>
    </source>
</evidence>
<name>A0A1H9V6B3_9RHOB</name>